<dbReference type="HOGENOM" id="CLU_2217101_0_0_2"/>
<dbReference type="STRING" id="1434110.MSHOH_3663"/>
<evidence type="ECO:0000313" key="1">
    <source>
        <dbReference type="EMBL" id="AKB80146.1"/>
    </source>
</evidence>
<dbReference type="Proteomes" id="UP000033101">
    <property type="component" value="Chromosome"/>
</dbReference>
<proteinExistence type="predicted"/>
<protein>
    <submittedName>
        <fullName evidence="1">Uncharacterized protein</fullName>
    </submittedName>
</protein>
<organism evidence="1 2">
    <name type="scientific">Methanosarcina horonobensis HB-1 = JCM 15518</name>
    <dbReference type="NCBI Taxonomy" id="1434110"/>
    <lineage>
        <taxon>Archaea</taxon>
        <taxon>Methanobacteriati</taxon>
        <taxon>Methanobacteriota</taxon>
        <taxon>Stenosarchaea group</taxon>
        <taxon>Methanomicrobia</taxon>
        <taxon>Methanosarcinales</taxon>
        <taxon>Methanosarcinaceae</taxon>
        <taxon>Methanosarcina</taxon>
    </lineage>
</organism>
<dbReference type="PATRIC" id="fig|1434110.4.peg.4680"/>
<sequence>MKINALMVIFLLAITLVSGSGCIDSSGTVKETELEEMADNLNASNSDPVTETRQKEMTDRLGVSFNNTWETVPVENFLKRAIPLKLKRKAPFPDITAKKTCSLRLMSPLILCL</sequence>
<dbReference type="EMBL" id="CP009516">
    <property type="protein sequence ID" value="AKB80146.1"/>
    <property type="molecule type" value="Genomic_DNA"/>
</dbReference>
<keyword evidence="2" id="KW-1185">Reference proteome</keyword>
<dbReference type="AlphaFoldDB" id="A0A0E3SG84"/>
<evidence type="ECO:0000313" key="2">
    <source>
        <dbReference type="Proteomes" id="UP000033101"/>
    </source>
</evidence>
<dbReference type="KEGG" id="mhor:MSHOH_3663"/>
<gene>
    <name evidence="1" type="ORF">MSHOH_3663</name>
</gene>
<reference evidence="1 2" key="1">
    <citation type="submission" date="2014-07" db="EMBL/GenBank/DDBJ databases">
        <title>Methanogenic archaea and the global carbon cycle.</title>
        <authorList>
            <person name="Henriksen J.R."/>
            <person name="Luke J."/>
            <person name="Reinhart S."/>
            <person name="Benedict M.N."/>
            <person name="Youngblut N.D."/>
            <person name="Metcalf M.E."/>
            <person name="Whitaker R.J."/>
            <person name="Metcalf W.W."/>
        </authorList>
    </citation>
    <scope>NUCLEOTIDE SEQUENCE [LARGE SCALE GENOMIC DNA]</scope>
    <source>
        <strain evidence="1 2">HB-1</strain>
    </source>
</reference>
<dbReference type="PROSITE" id="PS51257">
    <property type="entry name" value="PROKAR_LIPOPROTEIN"/>
    <property type="match status" value="1"/>
</dbReference>
<name>A0A0E3SG84_9EURY</name>
<accession>A0A0E3SG84</accession>